<proteinExistence type="inferred from homology"/>
<protein>
    <recommendedName>
        <fullName evidence="3">glucan endo-1,3-beta-D-glucosidase</fullName>
        <ecNumber evidence="3">3.2.1.39</ecNumber>
    </recommendedName>
</protein>
<evidence type="ECO:0000256" key="5">
    <source>
        <dbReference type="ARBA" id="ARBA00022801"/>
    </source>
</evidence>
<evidence type="ECO:0000256" key="9">
    <source>
        <dbReference type="ARBA" id="ARBA00023326"/>
    </source>
</evidence>
<dbReference type="EMBL" id="JBBAXC010000007">
    <property type="protein sequence ID" value="MEI5907489.1"/>
    <property type="molecule type" value="Genomic_DNA"/>
</dbReference>
<feature type="signal peptide" evidence="10">
    <location>
        <begin position="1"/>
        <end position="25"/>
    </location>
</feature>
<dbReference type="EC" id="3.2.1.39" evidence="3"/>
<reference evidence="13 14" key="1">
    <citation type="journal article" date="2018" name="J. Microbiol.">
        <title>Bacillus spongiae sp. nov., isolated from sponge of Jeju Island.</title>
        <authorList>
            <person name="Lee G.E."/>
            <person name="Im W.T."/>
            <person name="Park J.S."/>
        </authorList>
    </citation>
    <scope>NUCLEOTIDE SEQUENCE [LARGE SCALE GENOMIC DNA]</scope>
    <source>
        <strain evidence="13 14">135PIL107-10</strain>
    </source>
</reference>
<keyword evidence="14" id="KW-1185">Reference proteome</keyword>
<dbReference type="Pfam" id="PF03422">
    <property type="entry name" value="CBM_6"/>
    <property type="match status" value="1"/>
</dbReference>
<gene>
    <name evidence="13" type="ORF">WAK64_10510</name>
</gene>
<dbReference type="GO" id="GO:0016787">
    <property type="term" value="F:hydrolase activity"/>
    <property type="evidence" value="ECO:0007669"/>
    <property type="project" value="UniProtKB-KW"/>
</dbReference>
<dbReference type="CDD" id="cd04084">
    <property type="entry name" value="CBM6_xylanase-like"/>
    <property type="match status" value="1"/>
</dbReference>
<dbReference type="InterPro" id="IPR005084">
    <property type="entry name" value="CBM6"/>
</dbReference>
<dbReference type="Proteomes" id="UP001312865">
    <property type="component" value="Unassembled WGS sequence"/>
</dbReference>
<sequence>MKKVAGIVMAFILTVSLMVPPTANAFPGEVSLGAGSYSTVKPNGVNDLPSTIYKTGNVTGATPTNDWWSSTAWVQYSEQQYPHPLALNNQAEGLRIYNPSHHIKTEGAITQGSMNAIDDFILGHSGTSNFNDTKVDQFSDWFVTNEYKAGANTLSVTYGHGSPYVYATYEGGNPQITLPSLPPTIWYGDANSNVLGITTEKGSHYALFGPEGSTWTGIGTKKLTNNLNGKNYFSVAVLPDNSVATLEKFKQYAYSHVVDTKVDWAYDEATSQVKTTYSFETVSKEGSTKGTLFALYPHQWKNTDKGLLNYTYPSVRGVMKVAEGTSFTTNMVFNGVLPSLPDLGTYDKNVLAGYIDEAQHGNLNPIEPDTYWVGKHLGVLSTLAPIAEQVGDQSAANEFRQEMKDRLEDWFTASHQNGSLKNQSLFYYNQNWGTLLGYPDNFGSVLHMNDHHFHYGYYIKAAAELARVDKEWASQGQWGQMVEMLIKDIANWDRNDDRFPFLRNFDMYAGHSWASGDAVFNGEYIDGNNNESSSEGMNAWAGIILWGEATGNKELRDLGIYLYTTEMNAINEYWFDVNNENFPEEYVGETASMVWGGATIGNRVWWTEGEEEIHGINWLPFTAASLYLAQYPEYTKRNYDALFAKNNGDNWDNWEDLIWMYRAIENPGDAIRQFNERKDVFVPEAGNTKANAYHWIHNLNALGSVDRSVTADYPFYAVFKKNNVKTYVVYNMSNEKKTVTFSDGKVVTAEPNQFNTGNGDTIDPVTNRNAFEKIEAEDFDLNSGVETEGTTDVGGGENIGWTSNGDYIAFNNVDFGDGATGVQGRIASESSGTIELRLGSVNGSLIGEIDLNYTGGWQQWETSSSTILPTSGIHDLYLVFKGDPSADIGNLNWITFTKENSGANNDVIEEADYRIEVANAGADQLTFTFIPKYGTSEFVHFHYVKNGGNQQNVIATKVGDAWEYTIQGVNKGDSLNYYFTYKKDPLAYDTPKYDYTY</sequence>
<keyword evidence="8" id="KW-0961">Cell wall biogenesis/degradation</keyword>
<evidence type="ECO:0000256" key="8">
    <source>
        <dbReference type="ARBA" id="ARBA00023316"/>
    </source>
</evidence>
<dbReference type="SMART" id="SM00606">
    <property type="entry name" value="CBD_IV"/>
    <property type="match status" value="1"/>
</dbReference>
<evidence type="ECO:0000313" key="13">
    <source>
        <dbReference type="EMBL" id="MEI5907489.1"/>
    </source>
</evidence>
<dbReference type="InterPro" id="IPR040720">
    <property type="entry name" value="GH81_C"/>
</dbReference>
<evidence type="ECO:0000259" key="11">
    <source>
        <dbReference type="PROSITE" id="PS51175"/>
    </source>
</evidence>
<dbReference type="InterPro" id="IPR047569">
    <property type="entry name" value="CBM56"/>
</dbReference>
<keyword evidence="5 13" id="KW-0378">Hydrolase</keyword>
<keyword evidence="7" id="KW-0326">Glycosidase</keyword>
<evidence type="ECO:0000256" key="7">
    <source>
        <dbReference type="ARBA" id="ARBA00023295"/>
    </source>
</evidence>
<feature type="chain" id="PRO_5047535469" description="glucan endo-1,3-beta-D-glucosidase" evidence="10">
    <location>
        <begin position="26"/>
        <end position="997"/>
    </location>
</feature>
<dbReference type="Gene3D" id="2.60.120.260">
    <property type="entry name" value="Galactose-binding domain-like"/>
    <property type="match status" value="1"/>
</dbReference>
<evidence type="ECO:0000256" key="3">
    <source>
        <dbReference type="ARBA" id="ARBA00012780"/>
    </source>
</evidence>
<keyword evidence="6" id="KW-0119">Carbohydrate metabolism</keyword>
<evidence type="ECO:0000256" key="10">
    <source>
        <dbReference type="SAM" id="SignalP"/>
    </source>
</evidence>
<dbReference type="RefSeq" id="WP_336586923.1">
    <property type="nucleotide sequence ID" value="NZ_JBBAXC010000007.1"/>
</dbReference>
<name>A0ABU8HEC3_9BACI</name>
<keyword evidence="4 10" id="KW-0732">Signal</keyword>
<keyword evidence="9" id="KW-0624">Polysaccharide degradation</keyword>
<evidence type="ECO:0000256" key="1">
    <source>
        <dbReference type="ARBA" id="ARBA00000382"/>
    </source>
</evidence>
<dbReference type="PANTHER" id="PTHR31983:SF0">
    <property type="entry name" value="GLUCAN ENDO-1,3-BETA-D-GLUCOSIDASE 2"/>
    <property type="match status" value="1"/>
</dbReference>
<evidence type="ECO:0000313" key="14">
    <source>
        <dbReference type="Proteomes" id="UP001312865"/>
    </source>
</evidence>
<comment type="catalytic activity">
    <reaction evidence="1">
        <text>Hydrolysis of (1-&gt;3)-beta-D-glucosidic linkages in (1-&gt;3)-beta-D-glucans.</text>
        <dbReference type="EC" id="3.2.1.39"/>
    </reaction>
</comment>
<evidence type="ECO:0000256" key="4">
    <source>
        <dbReference type="ARBA" id="ARBA00022729"/>
    </source>
</evidence>
<dbReference type="InterPro" id="IPR008979">
    <property type="entry name" value="Galactose-bd-like_sf"/>
</dbReference>
<dbReference type="InterPro" id="IPR006584">
    <property type="entry name" value="Cellulose-bd_IV"/>
</dbReference>
<dbReference type="InterPro" id="IPR005200">
    <property type="entry name" value="Endo-beta-glucanase"/>
</dbReference>
<evidence type="ECO:0000256" key="6">
    <source>
        <dbReference type="ARBA" id="ARBA00023277"/>
    </source>
</evidence>
<organism evidence="13 14">
    <name type="scientific">Bacillus spongiae</name>
    <dbReference type="NCBI Taxonomy" id="2683610"/>
    <lineage>
        <taxon>Bacteria</taxon>
        <taxon>Bacillati</taxon>
        <taxon>Bacillota</taxon>
        <taxon>Bacilli</taxon>
        <taxon>Bacillales</taxon>
        <taxon>Bacillaceae</taxon>
        <taxon>Bacillus</taxon>
    </lineage>
</organism>
<dbReference type="PROSITE" id="PS52008">
    <property type="entry name" value="GH81"/>
    <property type="match status" value="1"/>
</dbReference>
<dbReference type="SUPFAM" id="SSF49785">
    <property type="entry name" value="Galactose-binding domain-like"/>
    <property type="match status" value="1"/>
</dbReference>
<feature type="domain" description="CBM6" evidence="11">
    <location>
        <begin position="772"/>
        <end position="897"/>
    </location>
</feature>
<dbReference type="PROSITE" id="PS51175">
    <property type="entry name" value="CBM6"/>
    <property type="match status" value="1"/>
</dbReference>
<comment type="similarity">
    <text evidence="2">Belongs to the glycosyl hydrolase 81 family.</text>
</comment>
<dbReference type="PANTHER" id="PTHR31983">
    <property type="entry name" value="ENDO-1,3(4)-BETA-GLUCANASE 1"/>
    <property type="match status" value="1"/>
</dbReference>
<dbReference type="Gene3D" id="2.70.98.30">
    <property type="entry name" value="Golgi alpha-mannosidase II, domain 4"/>
    <property type="match status" value="1"/>
</dbReference>
<feature type="domain" description="CBM56" evidence="12">
    <location>
        <begin position="908"/>
        <end position="997"/>
    </location>
</feature>
<dbReference type="PROSITE" id="PS52005">
    <property type="entry name" value="CBM56"/>
    <property type="match status" value="1"/>
</dbReference>
<dbReference type="Pfam" id="PF22184">
    <property type="entry name" value="CBM_56"/>
    <property type="match status" value="1"/>
</dbReference>
<evidence type="ECO:0000256" key="2">
    <source>
        <dbReference type="ARBA" id="ARBA00010730"/>
    </source>
</evidence>
<comment type="caution">
    <text evidence="13">The sequence shown here is derived from an EMBL/GenBank/DDBJ whole genome shotgun (WGS) entry which is preliminary data.</text>
</comment>
<evidence type="ECO:0000259" key="12">
    <source>
        <dbReference type="PROSITE" id="PS52005"/>
    </source>
</evidence>
<dbReference type="Pfam" id="PF17652">
    <property type="entry name" value="Glyco_hydro81C"/>
    <property type="match status" value="1"/>
</dbReference>
<accession>A0ABU8HEC3</accession>